<dbReference type="GO" id="GO:0005840">
    <property type="term" value="C:ribosome"/>
    <property type="evidence" value="ECO:0007669"/>
    <property type="project" value="UniProtKB-KW"/>
</dbReference>
<dbReference type="GO" id="GO:1990904">
    <property type="term" value="C:ribonucleoprotein complex"/>
    <property type="evidence" value="ECO:0007669"/>
    <property type="project" value="UniProtKB-KW"/>
</dbReference>
<keyword evidence="2 4" id="KW-0689">Ribosomal protein</keyword>
<dbReference type="InterPro" id="IPR036899">
    <property type="entry name" value="Ribosomal_uL13_sf"/>
</dbReference>
<dbReference type="PIRSF" id="PIRSF002181">
    <property type="entry name" value="Ribosomal_L13"/>
    <property type="match status" value="1"/>
</dbReference>
<evidence type="ECO:0000256" key="3">
    <source>
        <dbReference type="ARBA" id="ARBA00023274"/>
    </source>
</evidence>
<name>A0A1F6P277_9BACT</name>
<evidence type="ECO:0000313" key="5">
    <source>
        <dbReference type="EMBL" id="OGH90190.1"/>
    </source>
</evidence>
<accession>A0A1F6P277</accession>
<organism evidence="5 6">
    <name type="scientific">Candidatus Magasanikbacteria bacterium RIFOXYD2_FULL_36_9</name>
    <dbReference type="NCBI Taxonomy" id="1798707"/>
    <lineage>
        <taxon>Bacteria</taxon>
        <taxon>Candidatus Magasanikiibacteriota</taxon>
    </lineage>
</organism>
<evidence type="ECO:0000256" key="2">
    <source>
        <dbReference type="ARBA" id="ARBA00022980"/>
    </source>
</evidence>
<evidence type="ECO:0000256" key="1">
    <source>
        <dbReference type="ARBA" id="ARBA00006227"/>
    </source>
</evidence>
<protein>
    <recommendedName>
        <fullName evidence="4">Large ribosomal subunit protein uL13</fullName>
    </recommendedName>
</protein>
<dbReference type="EMBL" id="MFRC01000004">
    <property type="protein sequence ID" value="OGH90190.1"/>
    <property type="molecule type" value="Genomic_DNA"/>
</dbReference>
<dbReference type="Pfam" id="PF00572">
    <property type="entry name" value="Ribosomal_L13"/>
    <property type="match status" value="1"/>
</dbReference>
<comment type="subunit">
    <text evidence="4">Part of the 50S ribosomal subunit.</text>
</comment>
<comment type="caution">
    <text evidence="5">The sequence shown here is derived from an EMBL/GenBank/DDBJ whole genome shotgun (WGS) entry which is preliminary data.</text>
</comment>
<keyword evidence="3 4" id="KW-0687">Ribonucleoprotein</keyword>
<dbReference type="NCBIfam" id="TIGR01066">
    <property type="entry name" value="rplM_bact"/>
    <property type="match status" value="1"/>
</dbReference>
<dbReference type="InterPro" id="IPR005823">
    <property type="entry name" value="Ribosomal_uL13_bac-type"/>
</dbReference>
<dbReference type="PANTHER" id="PTHR11545">
    <property type="entry name" value="RIBOSOMAL PROTEIN L13"/>
    <property type="match status" value="1"/>
</dbReference>
<sequence>MATNRKTIELDATGMAPGRLATQIATFLMGKHKVKYTPHIDAGDKVVVTNVDKIAFTGKKMEQKIYRHHSLHPGGLKEKQAKTLMAESPEEVMRLTVAKMLPKNRLRDQRMIRLHFKKS</sequence>
<dbReference type="HAMAP" id="MF_01366">
    <property type="entry name" value="Ribosomal_uL13"/>
    <property type="match status" value="1"/>
</dbReference>
<dbReference type="GO" id="GO:0006412">
    <property type="term" value="P:translation"/>
    <property type="evidence" value="ECO:0007669"/>
    <property type="project" value="UniProtKB-UniRule"/>
</dbReference>
<dbReference type="GO" id="GO:0017148">
    <property type="term" value="P:negative regulation of translation"/>
    <property type="evidence" value="ECO:0007669"/>
    <property type="project" value="TreeGrafter"/>
</dbReference>
<dbReference type="CDD" id="cd00392">
    <property type="entry name" value="Ribosomal_L13"/>
    <property type="match status" value="1"/>
</dbReference>
<dbReference type="InterPro" id="IPR005822">
    <property type="entry name" value="Ribosomal_uL13"/>
</dbReference>
<dbReference type="PANTHER" id="PTHR11545:SF2">
    <property type="entry name" value="LARGE RIBOSOMAL SUBUNIT PROTEIN UL13M"/>
    <property type="match status" value="1"/>
</dbReference>
<dbReference type="Proteomes" id="UP000178490">
    <property type="component" value="Unassembled WGS sequence"/>
</dbReference>
<dbReference type="Gene3D" id="3.90.1180.10">
    <property type="entry name" value="Ribosomal protein L13"/>
    <property type="match status" value="1"/>
</dbReference>
<comment type="similarity">
    <text evidence="1 4">Belongs to the universal ribosomal protein uL13 family.</text>
</comment>
<dbReference type="GO" id="GO:0003735">
    <property type="term" value="F:structural constituent of ribosome"/>
    <property type="evidence" value="ECO:0007669"/>
    <property type="project" value="InterPro"/>
</dbReference>
<reference evidence="5 6" key="1">
    <citation type="journal article" date="2016" name="Nat. Commun.">
        <title>Thousands of microbial genomes shed light on interconnected biogeochemical processes in an aquifer system.</title>
        <authorList>
            <person name="Anantharaman K."/>
            <person name="Brown C.T."/>
            <person name="Hug L.A."/>
            <person name="Sharon I."/>
            <person name="Castelle C.J."/>
            <person name="Probst A.J."/>
            <person name="Thomas B.C."/>
            <person name="Singh A."/>
            <person name="Wilkins M.J."/>
            <person name="Karaoz U."/>
            <person name="Brodie E.L."/>
            <person name="Williams K.H."/>
            <person name="Hubbard S.S."/>
            <person name="Banfield J.F."/>
        </authorList>
    </citation>
    <scope>NUCLEOTIDE SEQUENCE [LARGE SCALE GENOMIC DNA]</scope>
</reference>
<evidence type="ECO:0000313" key="6">
    <source>
        <dbReference type="Proteomes" id="UP000178490"/>
    </source>
</evidence>
<proteinExistence type="inferred from homology"/>
<evidence type="ECO:0000256" key="4">
    <source>
        <dbReference type="HAMAP-Rule" id="MF_01366"/>
    </source>
</evidence>
<dbReference type="AlphaFoldDB" id="A0A1F6P277"/>
<comment type="function">
    <text evidence="4">This protein is one of the early assembly proteins of the 50S ribosomal subunit, although it is not seen to bind rRNA by itself. It is important during the early stages of 50S assembly.</text>
</comment>
<dbReference type="GO" id="GO:0003729">
    <property type="term" value="F:mRNA binding"/>
    <property type="evidence" value="ECO:0007669"/>
    <property type="project" value="TreeGrafter"/>
</dbReference>
<gene>
    <name evidence="4" type="primary">rplM</name>
    <name evidence="5" type="ORF">A2537_03485</name>
</gene>
<dbReference type="SUPFAM" id="SSF52161">
    <property type="entry name" value="Ribosomal protein L13"/>
    <property type="match status" value="1"/>
</dbReference>